<protein>
    <submittedName>
        <fullName evidence="1">Major capsid protein</fullName>
    </submittedName>
</protein>
<name>A0ABU2K948_9ACTN</name>
<accession>A0ABU2K948</accession>
<keyword evidence="2" id="KW-1185">Reference proteome</keyword>
<organism evidence="1 2">
    <name type="scientific">Blastococcus goldschmidtiae</name>
    <dbReference type="NCBI Taxonomy" id="3075546"/>
    <lineage>
        <taxon>Bacteria</taxon>
        <taxon>Bacillati</taxon>
        <taxon>Actinomycetota</taxon>
        <taxon>Actinomycetes</taxon>
        <taxon>Geodermatophilales</taxon>
        <taxon>Geodermatophilaceae</taxon>
        <taxon>Blastococcus</taxon>
    </lineage>
</organism>
<comment type="caution">
    <text evidence="1">The sequence shown here is derived from an EMBL/GenBank/DDBJ whole genome shotgun (WGS) entry which is preliminary data.</text>
</comment>
<dbReference type="NCBIfam" id="NF033847">
    <property type="entry name" value="MCP_Sipho"/>
    <property type="match status" value="1"/>
</dbReference>
<proteinExistence type="predicted"/>
<sequence length="506" mass="54447">MDRIKDLLGRITELADDELEELRGLILDAADTFNVDPTRVHGVESTEKLESLAAAATTVKQEVRRRESNVKAAHEATRVLASFRTEPLRTAARVPDDRLPIPRRSTGGAATRALTASGTELGGTHDFSDEFLTQLRTYQGTRGTHGDKVLVATVKVDRPSSRVLRTTDSAEVVTAAFAAAADEHAVSQVALTAAGGRGPFTDTDYTLIGFESAVRPVKTSLPTFTVQRGGVRFVRPPRLGDLTGSVGIWTMQNDIDALTDPAVRKPMLRVQPGGETLVDLQAITSILVFGNLMQRAYPEFVQRVMDLATAFHAKIAEQQLLTQIGSLSTAVTGPASDLGATRVLLPLLDRTATAMRNRLRMPANAVLQLILPDWSRGILRSDLALQEPGDATLGVTDAELMTYFATRNLSVTWAMDGEAGQHFDPQAPGAVNDWPGEIVSYMFPAGAFQFLDGGTLDLGLVRDSQLNAANDFSTFMETFEAVAFRGGEAFRISQAVTPSGVARAAA</sequence>
<gene>
    <name evidence="1" type="ORF">RM425_12440</name>
</gene>
<dbReference type="Proteomes" id="UP001183222">
    <property type="component" value="Unassembled WGS sequence"/>
</dbReference>
<evidence type="ECO:0000313" key="2">
    <source>
        <dbReference type="Proteomes" id="UP001183222"/>
    </source>
</evidence>
<dbReference type="EMBL" id="JAVREI010000008">
    <property type="protein sequence ID" value="MDT0276711.1"/>
    <property type="molecule type" value="Genomic_DNA"/>
</dbReference>
<dbReference type="RefSeq" id="WP_311345529.1">
    <property type="nucleotide sequence ID" value="NZ_JAVREI010000008.1"/>
</dbReference>
<reference evidence="2" key="1">
    <citation type="submission" date="2023-07" db="EMBL/GenBank/DDBJ databases">
        <title>30 novel species of actinomycetes from the DSMZ collection.</title>
        <authorList>
            <person name="Nouioui I."/>
        </authorList>
    </citation>
    <scope>NUCLEOTIDE SEQUENCE [LARGE SCALE GENOMIC DNA]</scope>
    <source>
        <strain evidence="2">DSM 46792</strain>
    </source>
</reference>
<evidence type="ECO:0000313" key="1">
    <source>
        <dbReference type="EMBL" id="MDT0276711.1"/>
    </source>
</evidence>
<dbReference type="InterPro" id="IPR047790">
    <property type="entry name" value="MCP_Sipho"/>
</dbReference>